<reference evidence="1 2" key="1">
    <citation type="journal article" date="2019" name="Mol. Ecol. Resour.">
        <title>Improving Illumina assemblies with Hi-C and long reads: an example with the North African dromedary.</title>
        <authorList>
            <person name="Elbers J.P."/>
            <person name="Rogers M.F."/>
            <person name="Perelman P.L."/>
            <person name="Proskuryakova A.A."/>
            <person name="Serdyukova N.A."/>
            <person name="Johnson W.E."/>
            <person name="Horin P."/>
            <person name="Corander J."/>
            <person name="Murphy D."/>
            <person name="Burger P.A."/>
        </authorList>
    </citation>
    <scope>NUCLEOTIDE SEQUENCE [LARGE SCALE GENOMIC DNA]</scope>
    <source>
        <strain evidence="1">Drom800</strain>
        <tissue evidence="1">Blood</tissue>
    </source>
</reference>
<dbReference type="AlphaFoldDB" id="A0A5N4D949"/>
<sequence length="39" mass="4057">MIGKSGLKYCLGAEGTAQWSRACLVCPSFCAFVVAAGIF</sequence>
<dbReference type="Proteomes" id="UP000299084">
    <property type="component" value="Unassembled WGS sequence"/>
</dbReference>
<accession>A0A5N4D949</accession>
<name>A0A5N4D949_CAMDR</name>
<comment type="caution">
    <text evidence="1">The sequence shown here is derived from an EMBL/GenBank/DDBJ whole genome shotgun (WGS) entry which is preliminary data.</text>
</comment>
<protein>
    <submittedName>
        <fullName evidence="1">Uncharacterized protein</fullName>
    </submittedName>
</protein>
<evidence type="ECO:0000313" key="1">
    <source>
        <dbReference type="EMBL" id="KAB1267566.1"/>
    </source>
</evidence>
<gene>
    <name evidence="1" type="ORF">Cadr_000012980</name>
</gene>
<proteinExistence type="predicted"/>
<evidence type="ECO:0000313" key="2">
    <source>
        <dbReference type="Proteomes" id="UP000299084"/>
    </source>
</evidence>
<organism evidence="1 2">
    <name type="scientific">Camelus dromedarius</name>
    <name type="common">Dromedary</name>
    <name type="synonym">Arabian camel</name>
    <dbReference type="NCBI Taxonomy" id="9838"/>
    <lineage>
        <taxon>Eukaryota</taxon>
        <taxon>Metazoa</taxon>
        <taxon>Chordata</taxon>
        <taxon>Craniata</taxon>
        <taxon>Vertebrata</taxon>
        <taxon>Euteleostomi</taxon>
        <taxon>Mammalia</taxon>
        <taxon>Eutheria</taxon>
        <taxon>Laurasiatheria</taxon>
        <taxon>Artiodactyla</taxon>
        <taxon>Tylopoda</taxon>
        <taxon>Camelidae</taxon>
        <taxon>Camelus</taxon>
    </lineage>
</organism>
<keyword evidence="2" id="KW-1185">Reference proteome</keyword>
<dbReference type="EMBL" id="JWIN03000014">
    <property type="protein sequence ID" value="KAB1267566.1"/>
    <property type="molecule type" value="Genomic_DNA"/>
</dbReference>